<dbReference type="GO" id="GO:0016020">
    <property type="term" value="C:membrane"/>
    <property type="evidence" value="ECO:0007669"/>
    <property type="project" value="UniProtKB-SubCell"/>
</dbReference>
<feature type="transmembrane region" description="Helical" evidence="5">
    <location>
        <begin position="110"/>
        <end position="129"/>
    </location>
</feature>
<evidence type="ECO:0000256" key="2">
    <source>
        <dbReference type="ARBA" id="ARBA00022692"/>
    </source>
</evidence>
<keyword evidence="4 5" id="KW-0472">Membrane</keyword>
<organism evidence="7 8">
    <name type="scientific">Mesotoga infera</name>
    <dbReference type="NCBI Taxonomy" id="1236046"/>
    <lineage>
        <taxon>Bacteria</taxon>
        <taxon>Thermotogati</taxon>
        <taxon>Thermotogota</taxon>
        <taxon>Thermotogae</taxon>
        <taxon>Kosmotogales</taxon>
        <taxon>Kosmotogaceae</taxon>
        <taxon>Mesotoga</taxon>
    </lineage>
</organism>
<dbReference type="PANTHER" id="PTHR31102">
    <property type="match status" value="1"/>
</dbReference>
<evidence type="ECO:0000313" key="8">
    <source>
        <dbReference type="Proteomes" id="UP000250796"/>
    </source>
</evidence>
<accession>A0A7Z7PR43</accession>
<dbReference type="AlphaFoldDB" id="A0A7Z7PR43"/>
<comment type="subcellular location">
    <subcellularLocation>
        <location evidence="1">Membrane</location>
        <topology evidence="1">Multi-pass membrane protein</topology>
    </subcellularLocation>
</comment>
<feature type="transmembrane region" description="Helical" evidence="5">
    <location>
        <begin position="269"/>
        <end position="290"/>
    </location>
</feature>
<protein>
    <submittedName>
        <fullName evidence="7">Sodium/hydrogen exchanger</fullName>
    </submittedName>
</protein>
<name>A0A7Z7PR43_9BACT</name>
<dbReference type="Gene3D" id="1.20.1530.20">
    <property type="match status" value="1"/>
</dbReference>
<dbReference type="RefSeq" id="WP_169699311.1">
    <property type="nucleotide sequence ID" value="NZ_LS974202.1"/>
</dbReference>
<feature type="domain" description="Cation/H+ exchanger transmembrane" evidence="6">
    <location>
        <begin position="9"/>
        <end position="377"/>
    </location>
</feature>
<dbReference type="InterPro" id="IPR006153">
    <property type="entry name" value="Cation/H_exchanger_TM"/>
</dbReference>
<feature type="transmembrane region" description="Helical" evidence="5">
    <location>
        <begin position="190"/>
        <end position="208"/>
    </location>
</feature>
<dbReference type="EMBL" id="LS974202">
    <property type="protein sequence ID" value="SSC13131.1"/>
    <property type="molecule type" value="Genomic_DNA"/>
</dbReference>
<keyword evidence="8" id="KW-1185">Reference proteome</keyword>
<dbReference type="InterPro" id="IPR051843">
    <property type="entry name" value="CPA1_transporter"/>
</dbReference>
<sequence length="397" mass="42567">MVLSISLIIILSIPIISLFEKLRLPGLIGLIFLGVLLGPQILNLIDNSLLDVSSEIRLLALIVILLRAGLGLDRKTVKKIGPLALRMSFLPGVFEGFSIMFFAQWLGLDLVKGGMLGFIIAAVSPAVVVPEMLRFKESDMGKDREVPSTILAAASVDDVVAITIFTVFLGIDKGQNINVVTAVASVPLEIALGIGAGALIGFLFALLFKKFHMRDTKKVLLVLSSAFIFHQLENYMPVASLLGVMAIGFMLREKLPVAAERLAGKMERVWVLAEVFLFVLVGASVSINAINNSWQKGIVVIILGLLFRSLGVAVSTLGSKLNLHERLFCMVSYIPKATVQAAVGGIPLAMGVAYGDVILSVSVLSIIITAPLGAIGIRYIGPRTLKKTAHCENRSAL</sequence>
<feature type="transmembrane region" description="Helical" evidence="5">
    <location>
        <begin position="357"/>
        <end position="377"/>
    </location>
</feature>
<feature type="transmembrane region" description="Helical" evidence="5">
    <location>
        <begin position="84"/>
        <end position="104"/>
    </location>
</feature>
<dbReference type="InterPro" id="IPR038770">
    <property type="entry name" value="Na+/solute_symporter_sf"/>
</dbReference>
<evidence type="ECO:0000256" key="1">
    <source>
        <dbReference type="ARBA" id="ARBA00004141"/>
    </source>
</evidence>
<dbReference type="GO" id="GO:1902600">
    <property type="term" value="P:proton transmembrane transport"/>
    <property type="evidence" value="ECO:0007669"/>
    <property type="project" value="InterPro"/>
</dbReference>
<evidence type="ECO:0000256" key="4">
    <source>
        <dbReference type="ARBA" id="ARBA00023136"/>
    </source>
</evidence>
<dbReference type="Pfam" id="PF00999">
    <property type="entry name" value="Na_H_Exchanger"/>
    <property type="match status" value="1"/>
</dbReference>
<evidence type="ECO:0000259" key="6">
    <source>
        <dbReference type="Pfam" id="PF00999"/>
    </source>
</evidence>
<dbReference type="Proteomes" id="UP000250796">
    <property type="component" value="Chromosome MESINF"/>
</dbReference>
<gene>
    <name evidence="7" type="ORF">MESINF_1687</name>
</gene>
<evidence type="ECO:0000313" key="7">
    <source>
        <dbReference type="EMBL" id="SSC13131.1"/>
    </source>
</evidence>
<feature type="transmembrane region" description="Helical" evidence="5">
    <location>
        <begin position="297"/>
        <end position="318"/>
    </location>
</feature>
<reference evidence="7 8" key="1">
    <citation type="submission" date="2017-01" db="EMBL/GenBank/DDBJ databases">
        <authorList>
            <person name="Erauso G."/>
        </authorList>
    </citation>
    <scope>NUCLEOTIDE SEQUENCE [LARGE SCALE GENOMIC DNA]</scope>
    <source>
        <strain evidence="7">MESINF1</strain>
    </source>
</reference>
<evidence type="ECO:0000256" key="3">
    <source>
        <dbReference type="ARBA" id="ARBA00022989"/>
    </source>
</evidence>
<keyword evidence="3 5" id="KW-1133">Transmembrane helix</keyword>
<proteinExistence type="predicted"/>
<feature type="transmembrane region" description="Helical" evidence="5">
    <location>
        <begin position="150"/>
        <end position="170"/>
    </location>
</feature>
<feature type="transmembrane region" description="Helical" evidence="5">
    <location>
        <begin position="24"/>
        <end position="42"/>
    </location>
</feature>
<keyword evidence="2 5" id="KW-0812">Transmembrane</keyword>
<dbReference type="KEGG" id="minf:MESINF_1687"/>
<dbReference type="GO" id="GO:0015297">
    <property type="term" value="F:antiporter activity"/>
    <property type="evidence" value="ECO:0007669"/>
    <property type="project" value="InterPro"/>
</dbReference>
<dbReference type="PANTHER" id="PTHR31102:SF1">
    <property type="entry name" value="CATION_H+ EXCHANGER DOMAIN-CONTAINING PROTEIN"/>
    <property type="match status" value="1"/>
</dbReference>
<evidence type="ECO:0000256" key="5">
    <source>
        <dbReference type="SAM" id="Phobius"/>
    </source>
</evidence>